<dbReference type="EMBL" id="BAAAZW010000013">
    <property type="protein sequence ID" value="GAA3969958.1"/>
    <property type="molecule type" value="Genomic_DNA"/>
</dbReference>
<feature type="transmembrane region" description="Helical" evidence="1">
    <location>
        <begin position="6"/>
        <end position="31"/>
    </location>
</feature>
<proteinExistence type="predicted"/>
<reference evidence="3" key="1">
    <citation type="journal article" date="2019" name="Int. J. Syst. Evol. Microbiol.">
        <title>The Global Catalogue of Microorganisms (GCM) 10K type strain sequencing project: providing services to taxonomists for standard genome sequencing and annotation.</title>
        <authorList>
            <consortium name="The Broad Institute Genomics Platform"/>
            <consortium name="The Broad Institute Genome Sequencing Center for Infectious Disease"/>
            <person name="Wu L."/>
            <person name="Ma J."/>
        </authorList>
    </citation>
    <scope>NUCLEOTIDE SEQUENCE [LARGE SCALE GENOMIC DNA]</scope>
    <source>
        <strain evidence="3">JCM 16923</strain>
    </source>
</reference>
<evidence type="ECO:0000256" key="1">
    <source>
        <dbReference type="SAM" id="Phobius"/>
    </source>
</evidence>
<dbReference type="RefSeq" id="WP_344785757.1">
    <property type="nucleotide sequence ID" value="NZ_BAAAZW010000013.1"/>
</dbReference>
<sequence>MTVGWVVNLFIFYLMLVVTGVTLIGGAAALVHAIATRPDAFPAVDTKSKGFWVAILAVSTVVAGLLGVLRLLSLPVIASGQVLTSFTGLLFLAAVIGICVYLAEVRPRVDDIQGRSWFRKAA</sequence>
<keyword evidence="3" id="KW-1185">Reference proteome</keyword>
<evidence type="ECO:0000313" key="3">
    <source>
        <dbReference type="Proteomes" id="UP001418444"/>
    </source>
</evidence>
<comment type="caution">
    <text evidence="2">The sequence shown here is derived from an EMBL/GenBank/DDBJ whole genome shotgun (WGS) entry which is preliminary data.</text>
</comment>
<evidence type="ECO:0008006" key="4">
    <source>
        <dbReference type="Google" id="ProtNLM"/>
    </source>
</evidence>
<protein>
    <recommendedName>
        <fullName evidence="4">DUF2516 family protein</fullName>
    </recommendedName>
</protein>
<keyword evidence="1" id="KW-0472">Membrane</keyword>
<dbReference type="InterPro" id="IPR019662">
    <property type="entry name" value="DUF2516"/>
</dbReference>
<dbReference type="Pfam" id="PF10724">
    <property type="entry name" value="DUF2516"/>
    <property type="match status" value="1"/>
</dbReference>
<accession>A0ABP7PR54</accession>
<feature type="transmembrane region" description="Helical" evidence="1">
    <location>
        <begin position="51"/>
        <end position="72"/>
    </location>
</feature>
<name>A0ABP7PR54_9ACTN</name>
<keyword evidence="1" id="KW-0812">Transmembrane</keyword>
<dbReference type="Proteomes" id="UP001418444">
    <property type="component" value="Unassembled WGS sequence"/>
</dbReference>
<feature type="transmembrane region" description="Helical" evidence="1">
    <location>
        <begin position="78"/>
        <end position="103"/>
    </location>
</feature>
<gene>
    <name evidence="2" type="ORF">GCM10022231_34100</name>
</gene>
<evidence type="ECO:0000313" key="2">
    <source>
        <dbReference type="EMBL" id="GAA3969958.1"/>
    </source>
</evidence>
<keyword evidence="1" id="KW-1133">Transmembrane helix</keyword>
<organism evidence="2 3">
    <name type="scientific">Gordonia caeni</name>
    <dbReference type="NCBI Taxonomy" id="1007097"/>
    <lineage>
        <taxon>Bacteria</taxon>
        <taxon>Bacillati</taxon>
        <taxon>Actinomycetota</taxon>
        <taxon>Actinomycetes</taxon>
        <taxon>Mycobacteriales</taxon>
        <taxon>Gordoniaceae</taxon>
        <taxon>Gordonia</taxon>
    </lineage>
</organism>